<dbReference type="AlphaFoldDB" id="A0A1I1MAX1"/>
<proteinExistence type="predicted"/>
<dbReference type="STRING" id="662367.SAMN05216167_102413"/>
<evidence type="ECO:0000256" key="1">
    <source>
        <dbReference type="SAM" id="SignalP"/>
    </source>
</evidence>
<reference evidence="3 4" key="1">
    <citation type="submission" date="2016-10" db="EMBL/GenBank/DDBJ databases">
        <authorList>
            <person name="de Groot N.N."/>
        </authorList>
    </citation>
    <scope>NUCLEOTIDE SEQUENCE [LARGE SCALE GENOMIC DNA]</scope>
    <source>
        <strain evidence="3 4">DSM 26130</strain>
    </source>
</reference>
<dbReference type="EMBL" id="FOLQ01000002">
    <property type="protein sequence ID" value="SFC78830.1"/>
    <property type="molecule type" value="Genomic_DNA"/>
</dbReference>
<keyword evidence="1" id="KW-0732">Signal</keyword>
<dbReference type="InterPro" id="IPR036514">
    <property type="entry name" value="SGNH_hydro_sf"/>
</dbReference>
<feature type="domain" description="SGNH hydrolase-type esterase" evidence="2">
    <location>
        <begin position="67"/>
        <end position="211"/>
    </location>
</feature>
<dbReference type="Proteomes" id="UP000198598">
    <property type="component" value="Unassembled WGS sequence"/>
</dbReference>
<keyword evidence="3" id="KW-0378">Hydrolase</keyword>
<name>A0A1I1MAX1_9BACT</name>
<protein>
    <submittedName>
        <fullName evidence="3">GDSL-like Lipase/Acylhydrolase family</fullName>
    </submittedName>
</protein>
<gene>
    <name evidence="3" type="ORF">SAMN05216167_102413</name>
</gene>
<dbReference type="Gene3D" id="3.40.50.1110">
    <property type="entry name" value="SGNH hydrolase"/>
    <property type="match status" value="1"/>
</dbReference>
<feature type="chain" id="PRO_5011463922" evidence="1">
    <location>
        <begin position="23"/>
        <end position="222"/>
    </location>
</feature>
<evidence type="ECO:0000313" key="3">
    <source>
        <dbReference type="EMBL" id="SFC78830.1"/>
    </source>
</evidence>
<organism evidence="3 4">
    <name type="scientific">Spirosoma endophyticum</name>
    <dbReference type="NCBI Taxonomy" id="662367"/>
    <lineage>
        <taxon>Bacteria</taxon>
        <taxon>Pseudomonadati</taxon>
        <taxon>Bacteroidota</taxon>
        <taxon>Cytophagia</taxon>
        <taxon>Cytophagales</taxon>
        <taxon>Cytophagaceae</taxon>
        <taxon>Spirosoma</taxon>
    </lineage>
</organism>
<evidence type="ECO:0000259" key="2">
    <source>
        <dbReference type="Pfam" id="PF13472"/>
    </source>
</evidence>
<keyword evidence="4" id="KW-1185">Reference proteome</keyword>
<accession>A0A1I1MAX1</accession>
<dbReference type="GO" id="GO:0016788">
    <property type="term" value="F:hydrolase activity, acting on ester bonds"/>
    <property type="evidence" value="ECO:0007669"/>
    <property type="project" value="UniProtKB-ARBA"/>
</dbReference>
<feature type="signal peptide" evidence="1">
    <location>
        <begin position="1"/>
        <end position="22"/>
    </location>
</feature>
<dbReference type="InterPro" id="IPR013830">
    <property type="entry name" value="SGNH_hydro"/>
</dbReference>
<sequence length="222" mass="25020">MTYRLKFRGCIGLLLVSLCAVGLIQPEPHPFENEIRAFEKADSASPPLKNPIVFTGSSSIRLWENVNDYFPGKPVLPRGFGGSQLTDVLYYADRAIVAYHPKQVVLYAGENDVAAGKTGQETYERFVALFEHVRQKLPTVSFAFIALKPSPSRRKFFPEMDVANRLIKDYLAKQKNTDFIDIRPVMLGKNGQPVGILFKADSLHMLPEGYNRWAGVVRPYLK</sequence>
<dbReference type="OrthoDB" id="9790057at2"/>
<evidence type="ECO:0000313" key="4">
    <source>
        <dbReference type="Proteomes" id="UP000198598"/>
    </source>
</evidence>
<dbReference type="SUPFAM" id="SSF52266">
    <property type="entry name" value="SGNH hydrolase"/>
    <property type="match status" value="1"/>
</dbReference>
<dbReference type="Pfam" id="PF13472">
    <property type="entry name" value="Lipase_GDSL_2"/>
    <property type="match status" value="1"/>
</dbReference>